<dbReference type="Proteomes" id="UP001345013">
    <property type="component" value="Unassembled WGS sequence"/>
</dbReference>
<evidence type="ECO:0000259" key="3">
    <source>
        <dbReference type="Pfam" id="PF22422"/>
    </source>
</evidence>
<evidence type="ECO:0000313" key="4">
    <source>
        <dbReference type="EMBL" id="KAK5095004.1"/>
    </source>
</evidence>
<dbReference type="InterPro" id="IPR054491">
    <property type="entry name" value="MGH1-like_GH"/>
</dbReference>
<keyword evidence="2" id="KW-0732">Signal</keyword>
<dbReference type="Gene3D" id="1.50.10.10">
    <property type="match status" value="1"/>
</dbReference>
<evidence type="ECO:0000256" key="2">
    <source>
        <dbReference type="SAM" id="SignalP"/>
    </source>
</evidence>
<dbReference type="InterPro" id="IPR012341">
    <property type="entry name" value="6hp_glycosidase-like_sf"/>
</dbReference>
<comment type="caution">
    <text evidence="4">The sequence shown here is derived from an EMBL/GenBank/DDBJ whole genome shotgun (WGS) entry which is preliminary data.</text>
</comment>
<dbReference type="PANTHER" id="PTHR12978">
    <property type="entry name" value="HISTIDINE TRIAD HIT PROTEIN MEMBER"/>
    <property type="match status" value="1"/>
</dbReference>
<feature type="chain" id="PRO_5046538869" description="Mannosylglycerate hydrolase MGH1-like glycoside hydrolase domain-containing protein" evidence="2">
    <location>
        <begin position="19"/>
        <end position="968"/>
    </location>
</feature>
<organism evidence="4 5">
    <name type="scientific">Lithohypha guttulata</name>
    <dbReference type="NCBI Taxonomy" id="1690604"/>
    <lineage>
        <taxon>Eukaryota</taxon>
        <taxon>Fungi</taxon>
        <taxon>Dikarya</taxon>
        <taxon>Ascomycota</taxon>
        <taxon>Pezizomycotina</taxon>
        <taxon>Eurotiomycetes</taxon>
        <taxon>Chaetothyriomycetidae</taxon>
        <taxon>Chaetothyriales</taxon>
        <taxon>Trichomeriaceae</taxon>
        <taxon>Lithohypha</taxon>
    </lineage>
</organism>
<dbReference type="SUPFAM" id="SSF48208">
    <property type="entry name" value="Six-hairpin glycosidases"/>
    <property type="match status" value="1"/>
</dbReference>
<comment type="similarity">
    <text evidence="1">Belongs to the HIT family.</text>
</comment>
<dbReference type="InterPro" id="IPR036265">
    <property type="entry name" value="HIT-like_sf"/>
</dbReference>
<keyword evidence="5" id="KW-1185">Reference proteome</keyword>
<accession>A0ABR0KFA8</accession>
<evidence type="ECO:0000256" key="1">
    <source>
        <dbReference type="ARBA" id="ARBA00010208"/>
    </source>
</evidence>
<dbReference type="SUPFAM" id="SSF102860">
    <property type="entry name" value="mRNA decapping enzyme DcpS N-terminal domain"/>
    <property type="match status" value="1"/>
</dbReference>
<proteinExistence type="inferred from homology"/>
<dbReference type="Gene3D" id="3.30.200.40">
    <property type="entry name" value="Scavenger mRNA decapping enzyme, N-terminal domain"/>
    <property type="match status" value="1"/>
</dbReference>
<dbReference type="Pfam" id="PF22422">
    <property type="entry name" value="MGH1-like_GH"/>
    <property type="match status" value="1"/>
</dbReference>
<name>A0ABR0KFA8_9EURO</name>
<dbReference type="EMBL" id="JAVRRG010000030">
    <property type="protein sequence ID" value="KAK5095004.1"/>
    <property type="molecule type" value="Genomic_DNA"/>
</dbReference>
<dbReference type="SUPFAM" id="SSF54197">
    <property type="entry name" value="HIT-like"/>
    <property type="match status" value="1"/>
</dbReference>
<dbReference type="Pfam" id="PF05652">
    <property type="entry name" value="DcpS"/>
    <property type="match status" value="1"/>
</dbReference>
<reference evidence="4 5" key="1">
    <citation type="submission" date="2023-08" db="EMBL/GenBank/DDBJ databases">
        <title>Black Yeasts Isolated from many extreme environments.</title>
        <authorList>
            <person name="Coleine C."/>
            <person name="Stajich J.E."/>
            <person name="Selbmann L."/>
        </authorList>
    </citation>
    <scope>NUCLEOTIDE SEQUENCE [LARGE SCALE GENOMIC DNA]</scope>
    <source>
        <strain evidence="4 5">CCFEE 5885</strain>
    </source>
</reference>
<dbReference type="Pfam" id="PF11969">
    <property type="entry name" value="DcpS_C"/>
    <property type="match status" value="1"/>
</dbReference>
<protein>
    <recommendedName>
        <fullName evidence="3">Mannosylglycerate hydrolase MGH1-like glycoside hydrolase domain-containing protein</fullName>
    </recommendedName>
</protein>
<dbReference type="PANTHER" id="PTHR12978:SF0">
    <property type="entry name" value="M7GPPPX DIPHOSPHATASE"/>
    <property type="match status" value="1"/>
</dbReference>
<dbReference type="Gene3D" id="3.30.428.10">
    <property type="entry name" value="HIT-like"/>
    <property type="match status" value="1"/>
</dbReference>
<feature type="signal peptide" evidence="2">
    <location>
        <begin position="1"/>
        <end position="18"/>
    </location>
</feature>
<dbReference type="InterPro" id="IPR011145">
    <property type="entry name" value="Scavenger_mRNA_decap_enz_N"/>
</dbReference>
<evidence type="ECO:0000313" key="5">
    <source>
        <dbReference type="Proteomes" id="UP001345013"/>
    </source>
</evidence>
<feature type="domain" description="Mannosylglycerate hydrolase MGH1-like glycoside hydrolase" evidence="3">
    <location>
        <begin position="94"/>
        <end position="430"/>
    </location>
</feature>
<sequence>MKLDIAFTCALSISQVWAALDAARITKERYGNDSAWFVDRKPLFESSDENITDVYYYRWSIFRAHQRDLGQHGFVSTEFINDVSWQTEPWATLTDAAGFHLNEGKWLRDLRFKNNYAAFMYSNDSDPWRFSESMAAAVWSGYLVDSDSDFATSLLGKMQTTWEGWSNRSYAAYVDDVGMYWVEPLLDATEYTISSIDASGGYDGFTGGEALRPTINSYQYANALAIANLANMTGDSSVAINYQQRAADIKEKVHQWLWNTTFEHFIDRHAEQNNTNVTYFQPIRGRELAGYVPWTHDLAEDNTTYAQAWRHILNSSELSAPHGLRTVEPSYEYYMRQYRYEGVQPECQWNGPIWPYQTTQVLTGLANLLDHYPNSQGIIGISDYTNLLRQYAKLNYNPQRGGILDLEEDYYPDTSSPIVGLARSPHYFHSGFNDLVLTGFVGIRPQANDSLVVKPLADPSQVSYFRADHIVYHGHEIAVQWDATGEKYGKSGLQVEVNGEVVAEASDLQRLTVDVARRPAPSYESPIAKSIQLNATYEFPRGNVSEPNADVDRVHDVIDGRIWFYPEIVNGWDTPVNDAQEVWYQIDFGQETEVTRAEIAFFGGVGYDVPVEYRIQVASGDAFEDVSGANDERQPESKAAAEALIPQFQSTKILNQDQNGRRITLLGKIKDEQGLLTLERAAFPPEATAVTSLISDLTGTTNLGANDVYRWYMSNASSSAIPDLKVNLIWPCTDAHIRKYTAQQLRYVTETPEVYATHIKPWIEDTQRTPKRIEWIYNILDGVTEQEDVVYRSETFGKCTKEDKSDSEGFLLLPDLNWDRRSATGLHLLALVERRDLWSLRGLKKKHVTWLRHLRAEIVRAAAGVATRLQQEGGETDEDQFKCYVHYQPTYYHFHVHVVHVMLEAGGTQAVGKAFSLENLISQLEAVGGDEEAGLDSVDLTYYVGEESEVWKKCFVRLKRGEKVDLND</sequence>
<dbReference type="InterPro" id="IPR008594">
    <property type="entry name" value="DcpS/DCS2"/>
</dbReference>
<gene>
    <name evidence="4" type="ORF">LTR24_003221</name>
</gene>
<dbReference type="InterPro" id="IPR008928">
    <property type="entry name" value="6-hairpin_glycosidase_sf"/>
</dbReference>